<keyword evidence="6" id="KW-1185">Reference proteome</keyword>
<dbReference type="EMBL" id="JAICCF010000008">
    <property type="protein sequence ID" value="MBW8688365.1"/>
    <property type="molecule type" value="Genomic_DNA"/>
</dbReference>
<name>A0ABS7GM18_9BACT</name>
<keyword evidence="2" id="KW-0456">Lyase</keyword>
<keyword evidence="1" id="KW-0346">Stress response</keyword>
<dbReference type="Gene3D" id="3.40.50.880">
    <property type="match status" value="1"/>
</dbReference>
<evidence type="ECO:0000259" key="4">
    <source>
        <dbReference type="Pfam" id="PF01965"/>
    </source>
</evidence>
<dbReference type="Pfam" id="PF01965">
    <property type="entry name" value="DJ-1_PfpI"/>
    <property type="match status" value="1"/>
</dbReference>
<sequence length="257" mass="27606">MKMKSRYVPILLALISVLVLQTATAFGQKNKKVLIVVTSFSAMKDGTPMGLWLEEFATPYYELKEKGIELVIASPAGGKAPIDPKSTTPDYLTASARKFLGDAAAQSVLNNTVKLSAVNAKDFDAVFYPGGHGPMWDLPDNAKSITLIEAFVEQQKPVAFVCHAPAVLKNVKTKSGAYLVNGKTVTGYSNKEEQDGQTVNVTPFLLEDMLKERGGKFVKSETPWGPFAVQDGLLITGQNPASAAPTVQKLLTALSAK</sequence>
<comment type="caution">
    <text evidence="5">The sequence shown here is derived from an EMBL/GenBank/DDBJ whole genome shotgun (WGS) entry which is preliminary data.</text>
</comment>
<dbReference type="SUPFAM" id="SSF52317">
    <property type="entry name" value="Class I glutamine amidotransferase-like"/>
    <property type="match status" value="1"/>
</dbReference>
<evidence type="ECO:0000256" key="1">
    <source>
        <dbReference type="ARBA" id="ARBA00023016"/>
    </source>
</evidence>
<evidence type="ECO:0000256" key="3">
    <source>
        <dbReference type="ARBA" id="ARBA00038493"/>
    </source>
</evidence>
<organism evidence="5 6">
    <name type="scientific">Chitinophaga rhizophila</name>
    <dbReference type="NCBI Taxonomy" id="2866212"/>
    <lineage>
        <taxon>Bacteria</taxon>
        <taxon>Pseudomonadati</taxon>
        <taxon>Bacteroidota</taxon>
        <taxon>Chitinophagia</taxon>
        <taxon>Chitinophagales</taxon>
        <taxon>Chitinophagaceae</taxon>
        <taxon>Chitinophaga</taxon>
    </lineage>
</organism>
<accession>A0ABS7GM18</accession>
<reference evidence="5 6" key="1">
    <citation type="submission" date="2021-08" db="EMBL/GenBank/DDBJ databases">
        <title>The genome sequence of Chitinophaga sp. B61.</title>
        <authorList>
            <person name="Zhang X."/>
        </authorList>
    </citation>
    <scope>NUCLEOTIDE SEQUENCE [LARGE SCALE GENOMIC DNA]</scope>
    <source>
        <strain evidence="5 6">B61</strain>
    </source>
</reference>
<keyword evidence="5" id="KW-0315">Glutamine amidotransferase</keyword>
<dbReference type="InterPro" id="IPR002818">
    <property type="entry name" value="DJ-1/PfpI"/>
</dbReference>
<dbReference type="Proteomes" id="UP000812961">
    <property type="component" value="Unassembled WGS sequence"/>
</dbReference>
<comment type="similarity">
    <text evidence="3">Belongs to the peptidase C56 family. HSP31-like subfamily.</text>
</comment>
<dbReference type="PANTHER" id="PTHR48094:SF11">
    <property type="entry name" value="GLUTATHIONE-INDEPENDENT GLYOXALASE HSP31-RELATED"/>
    <property type="match status" value="1"/>
</dbReference>
<dbReference type="InterPro" id="IPR050325">
    <property type="entry name" value="Prot/Nucl_acid_deglycase"/>
</dbReference>
<protein>
    <submittedName>
        <fullName evidence="5">Type 1 glutamine amidotransferase domain-containing protein</fullName>
    </submittedName>
</protein>
<evidence type="ECO:0000256" key="2">
    <source>
        <dbReference type="ARBA" id="ARBA00023239"/>
    </source>
</evidence>
<dbReference type="InterPro" id="IPR029062">
    <property type="entry name" value="Class_I_gatase-like"/>
</dbReference>
<proteinExistence type="inferred from homology"/>
<evidence type="ECO:0000313" key="6">
    <source>
        <dbReference type="Proteomes" id="UP000812961"/>
    </source>
</evidence>
<gene>
    <name evidence="5" type="ORF">K1Y79_28785</name>
</gene>
<dbReference type="CDD" id="cd03141">
    <property type="entry name" value="GATase1_Hsp31_like"/>
    <property type="match status" value="1"/>
</dbReference>
<dbReference type="PANTHER" id="PTHR48094">
    <property type="entry name" value="PROTEIN/NUCLEIC ACID DEGLYCASE DJ-1-RELATED"/>
    <property type="match status" value="1"/>
</dbReference>
<evidence type="ECO:0000313" key="5">
    <source>
        <dbReference type="EMBL" id="MBW8688365.1"/>
    </source>
</evidence>
<feature type="domain" description="DJ-1/PfpI" evidence="4">
    <location>
        <begin position="55"/>
        <end position="246"/>
    </location>
</feature>